<dbReference type="RefSeq" id="WP_232182393.1">
    <property type="nucleotide sequence ID" value="NZ_JAIOAP010000001.1"/>
</dbReference>
<comment type="subcellular location">
    <subcellularLocation>
        <location evidence="1">Cell membrane</location>
        <topology evidence="1">Multi-pass membrane protein</topology>
    </subcellularLocation>
</comment>
<gene>
    <name evidence="7" type="primary">ctaG</name>
    <name evidence="7" type="ORF">QJS35_01735</name>
</gene>
<feature type="transmembrane region" description="Helical" evidence="6">
    <location>
        <begin position="47"/>
        <end position="64"/>
    </location>
</feature>
<sequence length="307" mass="35773">MWGLEYFSFSDLWSPMFMLFMMAVVVVYTFVVGPWRHRFAGSQSVSVLRQLSFIISIVLLYLTQGGPLSLLGHLMFTFHMTNMAIAYILVPPMLIYGIPDWLWRWMFQAGFWRLPVFRFIMNPIISLASFTLLFSIYHVPDNHDWIMTHFTVHRIYYIVLFISAMMMWWHVYCPIREWKRMSNLLTLGYIFMSGLLLTPACVMIIFASGPLFAVYNDPQVWVKAMGYCVSGNPADLLSKFEGPSFFNLMSPRDDQQLGGIVMKLVQEFVNAAALYAVFMQWYRRERAREDDDALDPVATSRLSATER</sequence>
<evidence type="ECO:0000256" key="6">
    <source>
        <dbReference type="SAM" id="Phobius"/>
    </source>
</evidence>
<dbReference type="NCBIfam" id="TIGR02737">
    <property type="entry name" value="caa3_CtaG"/>
    <property type="match status" value="1"/>
</dbReference>
<feature type="transmembrane region" description="Helical" evidence="6">
    <location>
        <begin position="84"/>
        <end position="103"/>
    </location>
</feature>
<feature type="transmembrane region" description="Helical" evidence="6">
    <location>
        <begin position="184"/>
        <end position="207"/>
    </location>
</feature>
<evidence type="ECO:0000313" key="8">
    <source>
        <dbReference type="Proteomes" id="UP001493487"/>
    </source>
</evidence>
<keyword evidence="3 6" id="KW-0812">Transmembrane</keyword>
<evidence type="ECO:0000313" key="7">
    <source>
        <dbReference type="EMBL" id="MEQ4481109.1"/>
    </source>
</evidence>
<keyword evidence="8" id="KW-1185">Reference proteome</keyword>
<accession>A0ABV1KLY1</accession>
<name>A0ABV1KLY1_9BACL</name>
<feature type="transmembrane region" description="Helical" evidence="6">
    <location>
        <begin position="155"/>
        <end position="172"/>
    </location>
</feature>
<keyword evidence="5 6" id="KW-0472">Membrane</keyword>
<feature type="transmembrane region" description="Helical" evidence="6">
    <location>
        <begin position="257"/>
        <end position="278"/>
    </location>
</feature>
<evidence type="ECO:0000256" key="2">
    <source>
        <dbReference type="ARBA" id="ARBA00022475"/>
    </source>
</evidence>
<evidence type="ECO:0000256" key="5">
    <source>
        <dbReference type="ARBA" id="ARBA00023136"/>
    </source>
</evidence>
<reference evidence="7 8" key="1">
    <citation type="journal article" date="2023" name="Genome Announc.">
        <title>Pan-Genome Analyses of the Genus Cohnella and Proposal of the Novel Species Cohnella silvisoli sp. nov., Isolated from Forest Soil.</title>
        <authorList>
            <person name="Wang C."/>
            <person name="Mao L."/>
            <person name="Bao G."/>
            <person name="Zhu H."/>
        </authorList>
    </citation>
    <scope>NUCLEOTIDE SEQUENCE [LARGE SCALE GENOMIC DNA]</scope>
    <source>
        <strain evidence="7 8">NL03-T5-1</strain>
    </source>
</reference>
<keyword evidence="4 6" id="KW-1133">Transmembrane helix</keyword>
<evidence type="ECO:0000256" key="1">
    <source>
        <dbReference type="ARBA" id="ARBA00004651"/>
    </source>
</evidence>
<dbReference type="Proteomes" id="UP001493487">
    <property type="component" value="Unassembled WGS sequence"/>
</dbReference>
<dbReference type="InterPro" id="IPR014108">
    <property type="entry name" value="Caa3-assmbl_CtaG"/>
</dbReference>
<feature type="transmembrane region" description="Helical" evidence="6">
    <location>
        <begin position="12"/>
        <end position="35"/>
    </location>
</feature>
<keyword evidence="2" id="KW-1003">Cell membrane</keyword>
<evidence type="ECO:0000256" key="3">
    <source>
        <dbReference type="ARBA" id="ARBA00022692"/>
    </source>
</evidence>
<evidence type="ECO:0000256" key="4">
    <source>
        <dbReference type="ARBA" id="ARBA00022989"/>
    </source>
</evidence>
<feature type="transmembrane region" description="Helical" evidence="6">
    <location>
        <begin position="115"/>
        <end position="135"/>
    </location>
</feature>
<dbReference type="InterPro" id="IPR019108">
    <property type="entry name" value="Caa3_assmbl_CtaG-rel"/>
</dbReference>
<organism evidence="7 8">
    <name type="scientific">Cohnella silvisoli</name>
    <dbReference type="NCBI Taxonomy" id="2873699"/>
    <lineage>
        <taxon>Bacteria</taxon>
        <taxon>Bacillati</taxon>
        <taxon>Bacillota</taxon>
        <taxon>Bacilli</taxon>
        <taxon>Bacillales</taxon>
        <taxon>Paenibacillaceae</taxon>
        <taxon>Cohnella</taxon>
    </lineage>
</organism>
<proteinExistence type="predicted"/>
<comment type="caution">
    <text evidence="7">The sequence shown here is derived from an EMBL/GenBank/DDBJ whole genome shotgun (WGS) entry which is preliminary data.</text>
</comment>
<protein>
    <submittedName>
        <fullName evidence="7">Cytochrome c oxidase assembly factor CtaG</fullName>
    </submittedName>
</protein>
<dbReference type="Pfam" id="PF09678">
    <property type="entry name" value="Caa3_CtaG"/>
    <property type="match status" value="1"/>
</dbReference>
<dbReference type="EMBL" id="JASKHM010000001">
    <property type="protein sequence ID" value="MEQ4481109.1"/>
    <property type="molecule type" value="Genomic_DNA"/>
</dbReference>